<dbReference type="EnsemblPlants" id="KQK90036">
    <property type="protein sequence ID" value="KQK90036"/>
    <property type="gene ID" value="SETIT_039374mg"/>
</dbReference>
<name>K4AKF1_SETIT</name>
<sequence>MIQVTYTLHLIAYCTYNTLKTMHVRRQHVRNHTTFKNAKSIVSTSINQNRKKMFLYGHMVRF</sequence>
<organism evidence="1 2">
    <name type="scientific">Setaria italica</name>
    <name type="common">Foxtail millet</name>
    <name type="synonym">Panicum italicum</name>
    <dbReference type="NCBI Taxonomy" id="4555"/>
    <lineage>
        <taxon>Eukaryota</taxon>
        <taxon>Viridiplantae</taxon>
        <taxon>Streptophyta</taxon>
        <taxon>Embryophyta</taxon>
        <taxon>Tracheophyta</taxon>
        <taxon>Spermatophyta</taxon>
        <taxon>Magnoliopsida</taxon>
        <taxon>Liliopsida</taxon>
        <taxon>Poales</taxon>
        <taxon>Poaceae</taxon>
        <taxon>PACMAD clade</taxon>
        <taxon>Panicoideae</taxon>
        <taxon>Panicodae</taxon>
        <taxon>Paniceae</taxon>
        <taxon>Cenchrinae</taxon>
        <taxon>Setaria</taxon>
    </lineage>
</organism>
<reference evidence="2" key="1">
    <citation type="journal article" date="2012" name="Nat. Biotechnol.">
        <title>Reference genome sequence of the model plant Setaria.</title>
        <authorList>
            <person name="Bennetzen J.L."/>
            <person name="Schmutz J."/>
            <person name="Wang H."/>
            <person name="Percifield R."/>
            <person name="Hawkins J."/>
            <person name="Pontaroli A.C."/>
            <person name="Estep M."/>
            <person name="Feng L."/>
            <person name="Vaughn J.N."/>
            <person name="Grimwood J."/>
            <person name="Jenkins J."/>
            <person name="Barry K."/>
            <person name="Lindquist E."/>
            <person name="Hellsten U."/>
            <person name="Deshpande S."/>
            <person name="Wang X."/>
            <person name="Wu X."/>
            <person name="Mitros T."/>
            <person name="Triplett J."/>
            <person name="Yang X."/>
            <person name="Ye C.Y."/>
            <person name="Mauro-Herrera M."/>
            <person name="Wang L."/>
            <person name="Li P."/>
            <person name="Sharma M."/>
            <person name="Sharma R."/>
            <person name="Ronald P.C."/>
            <person name="Panaud O."/>
            <person name="Kellogg E.A."/>
            <person name="Brutnell T.P."/>
            <person name="Doust A.N."/>
            <person name="Tuskan G.A."/>
            <person name="Rokhsar D."/>
            <person name="Devos K.M."/>
        </authorList>
    </citation>
    <scope>NUCLEOTIDE SEQUENCE [LARGE SCALE GENOMIC DNA]</scope>
    <source>
        <strain evidence="2">cv. Yugu1</strain>
    </source>
</reference>
<dbReference type="Gramene" id="KQK90036">
    <property type="protein sequence ID" value="KQK90036"/>
    <property type="gene ID" value="SETIT_039374mg"/>
</dbReference>
<dbReference type="HOGENOM" id="CLU_2908404_0_0_1"/>
<accession>K4AKF1</accession>
<dbReference type="InParanoid" id="K4AKF1"/>
<dbReference type="Proteomes" id="UP000004995">
    <property type="component" value="Unassembled WGS sequence"/>
</dbReference>
<evidence type="ECO:0000313" key="2">
    <source>
        <dbReference type="Proteomes" id="UP000004995"/>
    </source>
</evidence>
<reference evidence="1" key="2">
    <citation type="submission" date="2018-08" db="UniProtKB">
        <authorList>
            <consortium name="EnsemblPlants"/>
        </authorList>
    </citation>
    <scope>IDENTIFICATION</scope>
    <source>
        <strain evidence="1">Yugu1</strain>
    </source>
</reference>
<dbReference type="EMBL" id="AGNK02005874">
    <property type="status" value="NOT_ANNOTATED_CDS"/>
    <property type="molecule type" value="Genomic_DNA"/>
</dbReference>
<proteinExistence type="predicted"/>
<dbReference type="AlphaFoldDB" id="K4AKF1"/>
<keyword evidence="2" id="KW-1185">Reference proteome</keyword>
<evidence type="ECO:0000313" key="1">
    <source>
        <dbReference type="EnsemblPlants" id="KQK90036"/>
    </source>
</evidence>
<protein>
    <submittedName>
        <fullName evidence="1">Uncharacterized protein</fullName>
    </submittedName>
</protein>